<keyword evidence="7 17" id="KW-0547">Nucleotide-binding</keyword>
<keyword evidence="9 17" id="KW-0067">ATP-binding</keyword>
<dbReference type="InterPro" id="IPR000858">
    <property type="entry name" value="S_locus_glycoprot_dom"/>
</dbReference>
<feature type="chain" id="PRO_5041276701" description="Receptor-like serine/threonine-protein kinase" evidence="19">
    <location>
        <begin position="24"/>
        <end position="804"/>
    </location>
</feature>
<evidence type="ECO:0000256" key="5">
    <source>
        <dbReference type="ARBA" id="ARBA00022692"/>
    </source>
</evidence>
<keyword evidence="10" id="KW-1133">Transmembrane helix</keyword>
<dbReference type="Gene3D" id="3.30.200.20">
    <property type="entry name" value="Phosphorylase Kinase, domain 1"/>
    <property type="match status" value="1"/>
</dbReference>
<evidence type="ECO:0000259" key="21">
    <source>
        <dbReference type="PROSITE" id="PS50927"/>
    </source>
</evidence>
<evidence type="ECO:0000256" key="12">
    <source>
        <dbReference type="ARBA" id="ARBA00023157"/>
    </source>
</evidence>
<dbReference type="InterPro" id="IPR001480">
    <property type="entry name" value="Bulb-type_lectin_dom"/>
</dbReference>
<dbReference type="PIRSF" id="PIRSF000641">
    <property type="entry name" value="SRK"/>
    <property type="match status" value="1"/>
</dbReference>
<evidence type="ECO:0000256" key="16">
    <source>
        <dbReference type="ARBA" id="ARBA00048679"/>
    </source>
</evidence>
<dbReference type="PANTHER" id="PTHR47974:SF3">
    <property type="entry name" value="RECEPTOR-LIKE SERINE_THREONINE-PROTEIN KINASE"/>
    <property type="match status" value="1"/>
</dbReference>
<dbReference type="SMART" id="SM00473">
    <property type="entry name" value="PAN_AP"/>
    <property type="match status" value="1"/>
</dbReference>
<organism evidence="23 24">
    <name type="scientific">Lactuca saligna</name>
    <name type="common">Willowleaf lettuce</name>
    <dbReference type="NCBI Taxonomy" id="75948"/>
    <lineage>
        <taxon>Eukaryota</taxon>
        <taxon>Viridiplantae</taxon>
        <taxon>Streptophyta</taxon>
        <taxon>Embryophyta</taxon>
        <taxon>Tracheophyta</taxon>
        <taxon>Spermatophyta</taxon>
        <taxon>Magnoliopsida</taxon>
        <taxon>eudicotyledons</taxon>
        <taxon>Gunneridae</taxon>
        <taxon>Pentapetalae</taxon>
        <taxon>asterids</taxon>
        <taxon>campanulids</taxon>
        <taxon>Asterales</taxon>
        <taxon>Asteraceae</taxon>
        <taxon>Cichorioideae</taxon>
        <taxon>Cichorieae</taxon>
        <taxon>Lactucinae</taxon>
        <taxon>Lactuca</taxon>
    </lineage>
</organism>
<evidence type="ECO:0000259" key="20">
    <source>
        <dbReference type="PROSITE" id="PS50011"/>
    </source>
</evidence>
<evidence type="ECO:0000313" key="24">
    <source>
        <dbReference type="Proteomes" id="UP001177003"/>
    </source>
</evidence>
<evidence type="ECO:0000256" key="7">
    <source>
        <dbReference type="ARBA" id="ARBA00022741"/>
    </source>
</evidence>
<dbReference type="FunFam" id="3.30.200.20:FF:000059">
    <property type="entry name" value="S-receptor-like serine/threonine-protein kinase"/>
    <property type="match status" value="1"/>
</dbReference>
<keyword evidence="5" id="KW-0812">Transmembrane</keyword>
<proteinExistence type="inferred from homology"/>
<dbReference type="SMART" id="SM00220">
    <property type="entry name" value="S_TKc"/>
    <property type="match status" value="1"/>
</dbReference>
<dbReference type="InterPro" id="IPR011009">
    <property type="entry name" value="Kinase-like_dom_sf"/>
</dbReference>
<evidence type="ECO:0000256" key="6">
    <source>
        <dbReference type="ARBA" id="ARBA00022729"/>
    </source>
</evidence>
<keyword evidence="13" id="KW-0675">Receptor</keyword>
<evidence type="ECO:0000256" key="18">
    <source>
        <dbReference type="PROSITE-ProRule" id="PRU10141"/>
    </source>
</evidence>
<dbReference type="Pfam" id="PF08276">
    <property type="entry name" value="PAN_2"/>
    <property type="match status" value="1"/>
</dbReference>
<keyword evidence="6 19" id="KW-0732">Signal</keyword>
<dbReference type="PROSITE" id="PS00108">
    <property type="entry name" value="PROTEIN_KINASE_ST"/>
    <property type="match status" value="1"/>
</dbReference>
<comment type="similarity">
    <text evidence="17">Belongs to the protein kinase superfamily. Ser/Thr protein kinase family.</text>
</comment>
<evidence type="ECO:0000256" key="17">
    <source>
        <dbReference type="PIRNR" id="PIRNR000641"/>
    </source>
</evidence>
<dbReference type="PROSITE" id="PS50948">
    <property type="entry name" value="PAN"/>
    <property type="match status" value="1"/>
</dbReference>
<protein>
    <recommendedName>
        <fullName evidence="17">Receptor-like serine/threonine-protein kinase</fullName>
        <ecNumber evidence="17">2.7.11.1</ecNumber>
    </recommendedName>
</protein>
<dbReference type="InterPro" id="IPR024171">
    <property type="entry name" value="SRK-like_kinase"/>
</dbReference>
<evidence type="ECO:0000256" key="8">
    <source>
        <dbReference type="ARBA" id="ARBA00022777"/>
    </source>
</evidence>
<dbReference type="PANTHER" id="PTHR47974">
    <property type="entry name" value="OS07G0415500 PROTEIN"/>
    <property type="match status" value="1"/>
</dbReference>
<evidence type="ECO:0000256" key="1">
    <source>
        <dbReference type="ARBA" id="ARBA00004479"/>
    </source>
</evidence>
<evidence type="ECO:0000259" key="22">
    <source>
        <dbReference type="PROSITE" id="PS50948"/>
    </source>
</evidence>
<dbReference type="SMART" id="SM00108">
    <property type="entry name" value="B_lectin"/>
    <property type="match status" value="1"/>
</dbReference>
<dbReference type="SUPFAM" id="SSF56112">
    <property type="entry name" value="Protein kinase-like (PK-like)"/>
    <property type="match status" value="1"/>
</dbReference>
<sequence length="804" mass="91065">MALPHLLNVIGLMFLCRTTLIYSSSLSSPPFGLKLGSSLSVEKKEDFLISPNGFYTAGFYRVGENAYCFSIWLTKALSDGNLTLVWMANRDLPVNGKFSKLSLLKTGNLVLRDAYQRFPIWRTTTRDSTKSAQLKMNDSGNLCLQNKLGKVLWQSFDSPTDTLLPNQPLTKDAPLVSSRSLTNYSSGYYKLFFDSDNVVRLVYSDPKLTGIYWPSPDVRAWESGRNIYGSRRIATMDSSGRFISTDDLLFNTSDAGDQPLRRLTLDVDGNFRAYSLDEITRIWHVTWQALSNTCYIHGCCGENSTCSNDPVYGRKCSCLPNHRMINHTDWSYGCEPEFKPTLCGNGEDQFLHVPHFDFYGYDRRYMPNTTLEECKQVCRNMCDCKGFQFKNDWKKGFSICYPKFLLVNGLSSSDFNGSMYLKVPKDIPLSSKNIKIGEEFSLKCSWKPAIQLDRSYDINRQNESIQFLMLIITSVLGALEIICVTYFCYGIHLHSTTQGNYLQTASGFRRFSYAELKKASGNFSNEIGRGGGGVVFKGVLSDNRIAAIKHLNESSKRQGEAELLAEITTIGKLNHMNLIEMWGYCAEGKHRLLVYEYMEYGSLAHNLYSTQLDWDKRFDIALGTARGLAYLHEECLEWILHCDVKPHNILLDCRYKPKVADFGLSKLLDRDGTGNSEFTRAIGTRGYMAPEWLFVNFPITAKVDVYSYGVVMLEMITGRSPTGANQSGGSEGRLDSWVREKMIATSGPDGWVEEIIDSIIEGEYDKKRMEILIKVALQCCEDDKDARPTMSQVVDMLMHVEEHH</sequence>
<dbReference type="FunFam" id="1.10.510.10:FF:000537">
    <property type="entry name" value="Putative receptor-like protein kinase"/>
    <property type="match status" value="1"/>
</dbReference>
<keyword evidence="8 17" id="KW-0418">Kinase</keyword>
<evidence type="ECO:0000256" key="14">
    <source>
        <dbReference type="ARBA" id="ARBA00023180"/>
    </source>
</evidence>
<feature type="domain" description="Bulb-type lectin" evidence="21">
    <location>
        <begin position="24"/>
        <end position="157"/>
    </location>
</feature>
<feature type="signal peptide" evidence="19">
    <location>
        <begin position="1"/>
        <end position="23"/>
    </location>
</feature>
<evidence type="ECO:0000256" key="9">
    <source>
        <dbReference type="ARBA" id="ARBA00022840"/>
    </source>
</evidence>
<dbReference type="Pfam" id="PF00069">
    <property type="entry name" value="Pkinase"/>
    <property type="match status" value="1"/>
</dbReference>
<dbReference type="EMBL" id="OX465080">
    <property type="protein sequence ID" value="CAI9281935.1"/>
    <property type="molecule type" value="Genomic_DNA"/>
</dbReference>
<keyword evidence="14" id="KW-0325">Glycoprotein</keyword>
<dbReference type="PROSITE" id="PS50927">
    <property type="entry name" value="BULB_LECTIN"/>
    <property type="match status" value="1"/>
</dbReference>
<dbReference type="PROSITE" id="PS00107">
    <property type="entry name" value="PROTEIN_KINASE_ATP"/>
    <property type="match status" value="1"/>
</dbReference>
<feature type="binding site" evidence="18">
    <location>
        <position position="549"/>
    </location>
    <ligand>
        <name>ATP</name>
        <dbReference type="ChEBI" id="CHEBI:30616"/>
    </ligand>
</feature>
<dbReference type="InterPro" id="IPR003609">
    <property type="entry name" value="Pan_app"/>
</dbReference>
<comment type="catalytic activity">
    <reaction evidence="16 17">
        <text>L-seryl-[protein] + ATP = O-phospho-L-seryl-[protein] + ADP + H(+)</text>
        <dbReference type="Rhea" id="RHEA:17989"/>
        <dbReference type="Rhea" id="RHEA-COMP:9863"/>
        <dbReference type="Rhea" id="RHEA-COMP:11604"/>
        <dbReference type="ChEBI" id="CHEBI:15378"/>
        <dbReference type="ChEBI" id="CHEBI:29999"/>
        <dbReference type="ChEBI" id="CHEBI:30616"/>
        <dbReference type="ChEBI" id="CHEBI:83421"/>
        <dbReference type="ChEBI" id="CHEBI:456216"/>
        <dbReference type="EC" id="2.7.11.1"/>
    </reaction>
</comment>
<dbReference type="Gene3D" id="1.10.510.10">
    <property type="entry name" value="Transferase(Phosphotransferase) domain 1"/>
    <property type="match status" value="1"/>
</dbReference>
<dbReference type="CDD" id="cd01098">
    <property type="entry name" value="PAN_AP_plant"/>
    <property type="match status" value="1"/>
</dbReference>
<dbReference type="GO" id="GO:0005524">
    <property type="term" value="F:ATP binding"/>
    <property type="evidence" value="ECO:0007669"/>
    <property type="project" value="UniProtKB-UniRule"/>
</dbReference>
<dbReference type="PROSITE" id="PS50011">
    <property type="entry name" value="PROTEIN_KINASE_DOM"/>
    <property type="match status" value="1"/>
</dbReference>
<feature type="domain" description="Protein kinase" evidence="20">
    <location>
        <begin position="521"/>
        <end position="804"/>
    </location>
</feature>
<evidence type="ECO:0000256" key="19">
    <source>
        <dbReference type="SAM" id="SignalP"/>
    </source>
</evidence>
<keyword evidence="4 17" id="KW-0808">Transferase</keyword>
<dbReference type="InterPro" id="IPR017441">
    <property type="entry name" value="Protein_kinase_ATP_BS"/>
</dbReference>
<dbReference type="InterPro" id="IPR036426">
    <property type="entry name" value="Bulb-type_lectin_dom_sf"/>
</dbReference>
<evidence type="ECO:0000313" key="23">
    <source>
        <dbReference type="EMBL" id="CAI9281935.1"/>
    </source>
</evidence>
<dbReference type="GO" id="GO:0004674">
    <property type="term" value="F:protein serine/threonine kinase activity"/>
    <property type="evidence" value="ECO:0007669"/>
    <property type="project" value="UniProtKB-KW"/>
</dbReference>
<keyword evidence="3" id="KW-0245">EGF-like domain</keyword>
<evidence type="ECO:0000256" key="15">
    <source>
        <dbReference type="ARBA" id="ARBA00047899"/>
    </source>
</evidence>
<accession>A0AA36E549</accession>
<evidence type="ECO:0000256" key="13">
    <source>
        <dbReference type="ARBA" id="ARBA00023170"/>
    </source>
</evidence>
<comment type="subcellular location">
    <subcellularLocation>
        <location evidence="1">Membrane</location>
        <topology evidence="1">Single-pass type I membrane protein</topology>
    </subcellularLocation>
</comment>
<dbReference type="CDD" id="cd00028">
    <property type="entry name" value="B_lectin"/>
    <property type="match status" value="1"/>
</dbReference>
<evidence type="ECO:0000256" key="2">
    <source>
        <dbReference type="ARBA" id="ARBA00022527"/>
    </source>
</evidence>
<dbReference type="GO" id="GO:0048544">
    <property type="term" value="P:recognition of pollen"/>
    <property type="evidence" value="ECO:0007669"/>
    <property type="project" value="InterPro"/>
</dbReference>
<evidence type="ECO:0000256" key="10">
    <source>
        <dbReference type="ARBA" id="ARBA00022989"/>
    </source>
</evidence>
<dbReference type="InterPro" id="IPR008271">
    <property type="entry name" value="Ser/Thr_kinase_AS"/>
</dbReference>
<keyword evidence="11" id="KW-0472">Membrane</keyword>
<dbReference type="SUPFAM" id="SSF51110">
    <property type="entry name" value="alpha-D-mannose-specific plant lectins"/>
    <property type="match status" value="1"/>
</dbReference>
<dbReference type="Pfam" id="PF00954">
    <property type="entry name" value="S_locus_glycop"/>
    <property type="match status" value="1"/>
</dbReference>
<feature type="domain" description="Apple" evidence="22">
    <location>
        <begin position="343"/>
        <end position="424"/>
    </location>
</feature>
<name>A0AA36E549_LACSI</name>
<keyword evidence="24" id="KW-1185">Reference proteome</keyword>
<keyword evidence="2 17" id="KW-0723">Serine/threonine-protein kinase</keyword>
<dbReference type="Pfam" id="PF01453">
    <property type="entry name" value="B_lectin"/>
    <property type="match status" value="1"/>
</dbReference>
<reference evidence="23" key="1">
    <citation type="submission" date="2023-04" db="EMBL/GenBank/DDBJ databases">
        <authorList>
            <person name="Vijverberg K."/>
            <person name="Xiong W."/>
            <person name="Schranz E."/>
        </authorList>
    </citation>
    <scope>NUCLEOTIDE SEQUENCE</scope>
</reference>
<gene>
    <name evidence="23" type="ORF">LSALG_LOCUS21603</name>
</gene>
<comment type="catalytic activity">
    <reaction evidence="15 17">
        <text>L-threonyl-[protein] + ATP = O-phospho-L-threonyl-[protein] + ADP + H(+)</text>
        <dbReference type="Rhea" id="RHEA:46608"/>
        <dbReference type="Rhea" id="RHEA-COMP:11060"/>
        <dbReference type="Rhea" id="RHEA-COMP:11605"/>
        <dbReference type="ChEBI" id="CHEBI:15378"/>
        <dbReference type="ChEBI" id="CHEBI:30013"/>
        <dbReference type="ChEBI" id="CHEBI:30616"/>
        <dbReference type="ChEBI" id="CHEBI:61977"/>
        <dbReference type="ChEBI" id="CHEBI:456216"/>
        <dbReference type="EC" id="2.7.11.1"/>
    </reaction>
</comment>
<keyword evidence="12" id="KW-1015">Disulfide bond</keyword>
<dbReference type="Proteomes" id="UP001177003">
    <property type="component" value="Chromosome 4"/>
</dbReference>
<evidence type="ECO:0000256" key="3">
    <source>
        <dbReference type="ARBA" id="ARBA00022536"/>
    </source>
</evidence>
<dbReference type="GO" id="GO:0016020">
    <property type="term" value="C:membrane"/>
    <property type="evidence" value="ECO:0007669"/>
    <property type="project" value="UniProtKB-SubCell"/>
</dbReference>
<evidence type="ECO:0000256" key="4">
    <source>
        <dbReference type="ARBA" id="ARBA00022679"/>
    </source>
</evidence>
<dbReference type="EC" id="2.7.11.1" evidence="17"/>
<dbReference type="InterPro" id="IPR000719">
    <property type="entry name" value="Prot_kinase_dom"/>
</dbReference>
<dbReference type="Gene3D" id="2.90.10.10">
    <property type="entry name" value="Bulb-type lectin domain"/>
    <property type="match status" value="2"/>
</dbReference>
<evidence type="ECO:0000256" key="11">
    <source>
        <dbReference type="ARBA" id="ARBA00023136"/>
    </source>
</evidence>
<dbReference type="AlphaFoldDB" id="A0AA36E549"/>